<keyword evidence="1" id="KW-0812">Transmembrane</keyword>
<accession>A0A2T0X921</accession>
<keyword evidence="1" id="KW-1133">Transmembrane helix</keyword>
<comment type="caution">
    <text evidence="2">The sequence shown here is derived from an EMBL/GenBank/DDBJ whole genome shotgun (WGS) entry which is preliminary data.</text>
</comment>
<sequence length="199" mass="20515">MSESDGFIDEVTDELRRDRLFAAMRRWAPVAVLVILLIVGGTAWNEWRKARDQTAMQARGDALAAAIDGGDPARLREAAGDGPVALLLAGGAGDVGALRALAADPAQPALYRDLAAIRLADAAPGDPMVDDLLLSAAAPGAPYRLLAEERLAYADAAAGNPATALTRLQAILVDAEASADLRTRAAQAIVALGGTPEGL</sequence>
<feature type="transmembrane region" description="Helical" evidence="1">
    <location>
        <begin position="27"/>
        <end position="47"/>
    </location>
</feature>
<dbReference type="Proteomes" id="UP000238801">
    <property type="component" value="Unassembled WGS sequence"/>
</dbReference>
<keyword evidence="3" id="KW-1185">Reference proteome</keyword>
<name>A0A2T0X921_9RHOB</name>
<evidence type="ECO:0000256" key="1">
    <source>
        <dbReference type="SAM" id="Phobius"/>
    </source>
</evidence>
<organism evidence="2 3">
    <name type="scientific">Hasllibacter halocynthiae</name>
    <dbReference type="NCBI Taxonomy" id="595589"/>
    <lineage>
        <taxon>Bacteria</taxon>
        <taxon>Pseudomonadati</taxon>
        <taxon>Pseudomonadota</taxon>
        <taxon>Alphaproteobacteria</taxon>
        <taxon>Rhodobacterales</taxon>
        <taxon>Roseobacteraceae</taxon>
        <taxon>Hasllibacter</taxon>
    </lineage>
</organism>
<protein>
    <recommendedName>
        <fullName evidence="4">Tetratricopeptide repeat-like domain-containing protein</fullName>
    </recommendedName>
</protein>
<dbReference type="OrthoDB" id="7173339at2"/>
<reference evidence="2 3" key="1">
    <citation type="submission" date="2018-03" db="EMBL/GenBank/DDBJ databases">
        <title>Genomic Encyclopedia of Archaeal and Bacterial Type Strains, Phase II (KMG-II): from individual species to whole genera.</title>
        <authorList>
            <person name="Goeker M."/>
        </authorList>
    </citation>
    <scope>NUCLEOTIDE SEQUENCE [LARGE SCALE GENOMIC DNA]</scope>
    <source>
        <strain evidence="2 3">DSM 29318</strain>
    </source>
</reference>
<gene>
    <name evidence="2" type="ORF">BCF33_1036</name>
</gene>
<proteinExistence type="predicted"/>
<dbReference type="AlphaFoldDB" id="A0A2T0X921"/>
<evidence type="ECO:0000313" key="3">
    <source>
        <dbReference type="Proteomes" id="UP000238801"/>
    </source>
</evidence>
<dbReference type="EMBL" id="PVTT01000001">
    <property type="protein sequence ID" value="PRY95417.1"/>
    <property type="molecule type" value="Genomic_DNA"/>
</dbReference>
<dbReference type="RefSeq" id="WP_106159798.1">
    <property type="nucleotide sequence ID" value="NZ_PVTT01000001.1"/>
</dbReference>
<evidence type="ECO:0000313" key="2">
    <source>
        <dbReference type="EMBL" id="PRY95417.1"/>
    </source>
</evidence>
<evidence type="ECO:0008006" key="4">
    <source>
        <dbReference type="Google" id="ProtNLM"/>
    </source>
</evidence>
<keyword evidence="1" id="KW-0472">Membrane</keyword>